<dbReference type="STRING" id="65489.A0A0D3F856"/>
<feature type="chain" id="PRO_5002275553" description="Gnk2-homologous domain-containing protein" evidence="10">
    <location>
        <begin position="31"/>
        <end position="196"/>
    </location>
</feature>
<dbReference type="InterPro" id="IPR002902">
    <property type="entry name" value="GNK2"/>
</dbReference>
<dbReference type="EnsemblPlants" id="OBART02G25720.1">
    <property type="protein sequence ID" value="OBART02G25720.1"/>
    <property type="gene ID" value="OBART02G25720"/>
</dbReference>
<comment type="similarity">
    <text evidence="8">Belongs to the cysteine-rich repeat secretory protein family. Plasmodesmata-located proteins (PDLD) subfamily.</text>
</comment>
<reference evidence="12" key="1">
    <citation type="journal article" date="2009" name="Rice">
        <title>De Novo Next Generation Sequencing of Plant Genomes.</title>
        <authorList>
            <person name="Rounsley S."/>
            <person name="Marri P.R."/>
            <person name="Yu Y."/>
            <person name="He R."/>
            <person name="Sisneros N."/>
            <person name="Goicoechea J.L."/>
            <person name="Lee S.J."/>
            <person name="Angelova A."/>
            <person name="Kudrna D."/>
            <person name="Luo M."/>
            <person name="Affourtit J."/>
            <person name="Desany B."/>
            <person name="Knight J."/>
            <person name="Niazi F."/>
            <person name="Egholm M."/>
            <person name="Wing R.A."/>
        </authorList>
    </citation>
    <scope>NUCLEOTIDE SEQUENCE [LARGE SCALE GENOMIC DNA]</scope>
    <source>
        <strain evidence="12">cv. IRGC 105608</strain>
    </source>
</reference>
<dbReference type="Proteomes" id="UP000026960">
    <property type="component" value="Chromosome 2"/>
</dbReference>
<keyword evidence="2" id="KW-0945">Host-virus interaction</keyword>
<evidence type="ECO:0000256" key="8">
    <source>
        <dbReference type="ARBA" id="ARBA00038393"/>
    </source>
</evidence>
<dbReference type="HOGENOM" id="CLU_000288_33_3_1"/>
<dbReference type="PANTHER" id="PTHR32080">
    <property type="entry name" value="ANTIFUNGAL PROTEIN GINKBILOBIN-2-LIKE"/>
    <property type="match status" value="1"/>
</dbReference>
<dbReference type="Pfam" id="PF01657">
    <property type="entry name" value="Stress-antifung"/>
    <property type="match status" value="1"/>
</dbReference>
<feature type="domain" description="Gnk2-homologous" evidence="11">
    <location>
        <begin position="33"/>
        <end position="152"/>
    </location>
</feature>
<name>A0A0D3F856_9ORYZ</name>
<dbReference type="InterPro" id="IPR038408">
    <property type="entry name" value="GNK2_sf"/>
</dbReference>
<keyword evidence="9" id="KW-0812">Transmembrane</keyword>
<dbReference type="GO" id="GO:0005886">
    <property type="term" value="C:plasma membrane"/>
    <property type="evidence" value="ECO:0007669"/>
    <property type="project" value="UniProtKB-SubCell"/>
</dbReference>
<dbReference type="PROSITE" id="PS51473">
    <property type="entry name" value="GNK2"/>
    <property type="match status" value="1"/>
</dbReference>
<keyword evidence="4" id="KW-0677">Repeat</keyword>
<evidence type="ECO:0000256" key="6">
    <source>
        <dbReference type="ARBA" id="ARBA00023157"/>
    </source>
</evidence>
<accession>A0A0D3F856</accession>
<dbReference type="InterPro" id="IPR051378">
    <property type="entry name" value="Cell2Cell_Antifungal"/>
</dbReference>
<evidence type="ECO:0000256" key="5">
    <source>
        <dbReference type="ARBA" id="ARBA00022949"/>
    </source>
</evidence>
<organism evidence="12">
    <name type="scientific">Oryza barthii</name>
    <dbReference type="NCBI Taxonomy" id="65489"/>
    <lineage>
        <taxon>Eukaryota</taxon>
        <taxon>Viridiplantae</taxon>
        <taxon>Streptophyta</taxon>
        <taxon>Embryophyta</taxon>
        <taxon>Tracheophyta</taxon>
        <taxon>Spermatophyta</taxon>
        <taxon>Magnoliopsida</taxon>
        <taxon>Liliopsida</taxon>
        <taxon>Poales</taxon>
        <taxon>Poaceae</taxon>
        <taxon>BOP clade</taxon>
        <taxon>Oryzoideae</taxon>
        <taxon>Oryzeae</taxon>
        <taxon>Oryzinae</taxon>
        <taxon>Oryza</taxon>
    </lineage>
</organism>
<feature type="signal peptide" evidence="10">
    <location>
        <begin position="1"/>
        <end position="30"/>
    </location>
</feature>
<evidence type="ECO:0000256" key="3">
    <source>
        <dbReference type="ARBA" id="ARBA00022729"/>
    </source>
</evidence>
<reference evidence="12" key="2">
    <citation type="submission" date="2015-03" db="UniProtKB">
        <authorList>
            <consortium name="EnsemblPlants"/>
        </authorList>
    </citation>
    <scope>IDENTIFICATION</scope>
</reference>
<evidence type="ECO:0000256" key="10">
    <source>
        <dbReference type="SAM" id="SignalP"/>
    </source>
</evidence>
<keyword evidence="13" id="KW-1185">Reference proteome</keyword>
<keyword evidence="6" id="KW-1015">Disulfide bond</keyword>
<keyword evidence="5" id="KW-0965">Cell junction</keyword>
<protein>
    <recommendedName>
        <fullName evidence="11">Gnk2-homologous domain-containing protein</fullName>
    </recommendedName>
</protein>
<evidence type="ECO:0000313" key="12">
    <source>
        <dbReference type="EnsemblPlants" id="OBART02G25720.1"/>
    </source>
</evidence>
<evidence type="ECO:0000256" key="7">
    <source>
        <dbReference type="ARBA" id="ARBA00024184"/>
    </source>
</evidence>
<feature type="transmembrane region" description="Helical" evidence="9">
    <location>
        <begin position="169"/>
        <end position="189"/>
    </location>
</feature>
<dbReference type="PaxDb" id="65489-OBART02G25720.1"/>
<evidence type="ECO:0000313" key="13">
    <source>
        <dbReference type="Proteomes" id="UP000026960"/>
    </source>
</evidence>
<comment type="subcellular location">
    <subcellularLocation>
        <location evidence="7">Cell junction</location>
        <location evidence="7">Plasmodesma</location>
    </subcellularLocation>
    <subcellularLocation>
        <location evidence="1">Cell membrane</location>
        <topology evidence="1">Single-pass type I membrane protein</topology>
    </subcellularLocation>
</comment>
<proteinExistence type="inferred from homology"/>
<dbReference type="Gramene" id="OBART02G25720.1">
    <property type="protein sequence ID" value="OBART02G25720.1"/>
    <property type="gene ID" value="OBART02G25720"/>
</dbReference>
<evidence type="ECO:0000256" key="2">
    <source>
        <dbReference type="ARBA" id="ARBA00022581"/>
    </source>
</evidence>
<dbReference type="CDD" id="cd23509">
    <property type="entry name" value="Gnk2-like"/>
    <property type="match status" value="1"/>
</dbReference>
<evidence type="ECO:0000256" key="9">
    <source>
        <dbReference type="SAM" id="Phobius"/>
    </source>
</evidence>
<evidence type="ECO:0000256" key="1">
    <source>
        <dbReference type="ARBA" id="ARBA00004251"/>
    </source>
</evidence>
<dbReference type="GO" id="GO:0009506">
    <property type="term" value="C:plasmodesma"/>
    <property type="evidence" value="ECO:0007669"/>
    <property type="project" value="UniProtKB-SubCell"/>
</dbReference>
<keyword evidence="9" id="KW-0472">Membrane</keyword>
<keyword evidence="9" id="KW-1133">Transmembrane helix</keyword>
<sequence>MHLLSGCVVATAVVLVLISLGAAPPAAVDAATGTFIYAGCSPSKYEPNTAFQSNLNSLLSSIASTASSTSRDGAFLSSRDGVLGELQAAAGYKLSTSGTVQGVAQCLGDVPANDCTACLAEAVGQLKGACGTALAADVYLAQCYVRYWANGYYFRSNSDNSGDDVGRTVAIIIGILAGLALLVVFISFLRKAYDKT</sequence>
<dbReference type="eggNOG" id="ENOG502QU9X">
    <property type="taxonomic scope" value="Eukaryota"/>
</dbReference>
<dbReference type="FunFam" id="3.30.430.20:FF:000011">
    <property type="entry name" value="Cysteine-rich repeat secretory protein 15"/>
    <property type="match status" value="1"/>
</dbReference>
<dbReference type="Gene3D" id="3.30.430.20">
    <property type="entry name" value="Gnk2 domain, C-X8-C-X2-C motif"/>
    <property type="match status" value="1"/>
</dbReference>
<dbReference type="PANTHER" id="PTHR32080:SF7">
    <property type="entry name" value="OS02G0643900 PROTEIN"/>
    <property type="match status" value="1"/>
</dbReference>
<evidence type="ECO:0000259" key="11">
    <source>
        <dbReference type="PROSITE" id="PS51473"/>
    </source>
</evidence>
<keyword evidence="3 10" id="KW-0732">Signal</keyword>
<evidence type="ECO:0000256" key="4">
    <source>
        <dbReference type="ARBA" id="ARBA00022737"/>
    </source>
</evidence>
<dbReference type="AlphaFoldDB" id="A0A0D3F856"/>